<proteinExistence type="predicted"/>
<gene>
    <name evidence="1" type="ORF">Asi03nite_56790</name>
</gene>
<evidence type="ECO:0000313" key="1">
    <source>
        <dbReference type="EMBL" id="GIF08141.1"/>
    </source>
</evidence>
<dbReference type="EMBL" id="BOMW01000059">
    <property type="protein sequence ID" value="GIF08141.1"/>
    <property type="molecule type" value="Genomic_DNA"/>
</dbReference>
<evidence type="ECO:0000313" key="2">
    <source>
        <dbReference type="Proteomes" id="UP000629619"/>
    </source>
</evidence>
<sequence>MTTFAPVVETRFPDFADHTGKLAGLGVEFFLASNETIRPHLNETPYGHKLSWLDFTDTAEREWSVREFLNLFNVINGIAFGDRGIPMPQWVMVDLILMPAAALIAGLPQDEFAAMVERSTFRFDTDVKQLLRKVQEDMRATGYRGPVPVGGYCAAPSAEAGRWVGWSLWSLMPAVGLGKAAKALALSAYRAQKLDGVTQYDNSALKVHTEFGALRVLVATVPFHTSPGSFVYQSDLTLPAGSVPPEPTFLLDPFDYSRQQAMQKDIEAGRCDFYVLPPGHVRRDGKTYVPILEKELPR</sequence>
<protein>
    <submittedName>
        <fullName evidence="1">Uncharacterized protein</fullName>
    </submittedName>
</protein>
<dbReference type="AlphaFoldDB" id="A0A919NBP5"/>
<dbReference type="Proteomes" id="UP000629619">
    <property type="component" value="Unassembled WGS sequence"/>
</dbReference>
<accession>A0A919NBP5</accession>
<keyword evidence="2" id="KW-1185">Reference proteome</keyword>
<organism evidence="1 2">
    <name type="scientific">Actinoplanes siamensis</name>
    <dbReference type="NCBI Taxonomy" id="1223317"/>
    <lineage>
        <taxon>Bacteria</taxon>
        <taxon>Bacillati</taxon>
        <taxon>Actinomycetota</taxon>
        <taxon>Actinomycetes</taxon>
        <taxon>Micromonosporales</taxon>
        <taxon>Micromonosporaceae</taxon>
        <taxon>Actinoplanes</taxon>
    </lineage>
</organism>
<name>A0A919NBP5_9ACTN</name>
<comment type="caution">
    <text evidence="1">The sequence shown here is derived from an EMBL/GenBank/DDBJ whole genome shotgun (WGS) entry which is preliminary data.</text>
</comment>
<dbReference type="RefSeq" id="WP_203683515.1">
    <property type="nucleotide sequence ID" value="NZ_BOMW01000059.1"/>
</dbReference>
<reference evidence="1" key="1">
    <citation type="submission" date="2021-01" db="EMBL/GenBank/DDBJ databases">
        <title>Whole genome shotgun sequence of Actinoplanes siamensis NBRC 109076.</title>
        <authorList>
            <person name="Komaki H."/>
            <person name="Tamura T."/>
        </authorList>
    </citation>
    <scope>NUCLEOTIDE SEQUENCE</scope>
    <source>
        <strain evidence="1">NBRC 109076</strain>
    </source>
</reference>